<evidence type="ECO:0000256" key="10">
    <source>
        <dbReference type="ARBA" id="ARBA00023204"/>
    </source>
</evidence>
<evidence type="ECO:0000256" key="3">
    <source>
        <dbReference type="ARBA" id="ARBA00022737"/>
    </source>
</evidence>
<keyword evidence="5" id="KW-0227">DNA damage</keyword>
<evidence type="ECO:0000313" key="11">
    <source>
        <dbReference type="EMBL" id="MPN25179.1"/>
    </source>
</evidence>
<dbReference type="EMBL" id="VSSQ01074258">
    <property type="protein sequence ID" value="MPN25179.1"/>
    <property type="molecule type" value="Genomic_DNA"/>
</dbReference>
<dbReference type="PANTHER" id="PTHR43152">
    <property type="entry name" value="UVRABC SYSTEM PROTEIN A"/>
    <property type="match status" value="1"/>
</dbReference>
<dbReference type="GO" id="GO:0003677">
    <property type="term" value="F:DNA binding"/>
    <property type="evidence" value="ECO:0007669"/>
    <property type="project" value="UniProtKB-KW"/>
</dbReference>
<keyword evidence="2" id="KW-0963">Cytoplasm</keyword>
<keyword evidence="9" id="KW-0238">DNA-binding</keyword>
<dbReference type="SUPFAM" id="SSF52540">
    <property type="entry name" value="P-loop containing nucleoside triphosphate hydrolases"/>
    <property type="match status" value="1"/>
</dbReference>
<dbReference type="GO" id="GO:0004518">
    <property type="term" value="F:nuclease activity"/>
    <property type="evidence" value="ECO:0007669"/>
    <property type="project" value="UniProtKB-KW"/>
</dbReference>
<dbReference type="InterPro" id="IPR027417">
    <property type="entry name" value="P-loop_NTPase"/>
</dbReference>
<dbReference type="AlphaFoldDB" id="A0A645GHB1"/>
<evidence type="ECO:0000256" key="7">
    <source>
        <dbReference type="ARBA" id="ARBA00022840"/>
    </source>
</evidence>
<evidence type="ECO:0000256" key="4">
    <source>
        <dbReference type="ARBA" id="ARBA00022741"/>
    </source>
</evidence>
<evidence type="ECO:0000256" key="2">
    <source>
        <dbReference type="ARBA" id="ARBA00022490"/>
    </source>
</evidence>
<evidence type="ECO:0000256" key="1">
    <source>
        <dbReference type="ARBA" id="ARBA00004496"/>
    </source>
</evidence>
<dbReference type="GO" id="GO:0005524">
    <property type="term" value="F:ATP binding"/>
    <property type="evidence" value="ECO:0007669"/>
    <property type="project" value="UniProtKB-KW"/>
</dbReference>
<keyword evidence="3" id="KW-0677">Repeat</keyword>
<comment type="caution">
    <text evidence="11">The sequence shown here is derived from an EMBL/GenBank/DDBJ whole genome shotgun (WGS) entry which is preliminary data.</text>
</comment>
<keyword evidence="4" id="KW-0547">Nucleotide-binding</keyword>
<comment type="subcellular location">
    <subcellularLocation>
        <location evidence="1">Cytoplasm</location>
    </subcellularLocation>
</comment>
<dbReference type="Gene3D" id="3.40.50.300">
    <property type="entry name" value="P-loop containing nucleotide triphosphate hydrolases"/>
    <property type="match status" value="1"/>
</dbReference>
<organism evidence="11">
    <name type="scientific">bioreactor metagenome</name>
    <dbReference type="NCBI Taxonomy" id="1076179"/>
    <lineage>
        <taxon>unclassified sequences</taxon>
        <taxon>metagenomes</taxon>
        <taxon>ecological metagenomes</taxon>
    </lineage>
</organism>
<keyword evidence="8" id="KW-0267">Excision nuclease</keyword>
<dbReference type="PANTHER" id="PTHR43152:SF3">
    <property type="entry name" value="UVRABC SYSTEM PROTEIN A"/>
    <property type="match status" value="1"/>
</dbReference>
<keyword evidence="7" id="KW-0067">ATP-binding</keyword>
<proteinExistence type="predicted"/>
<evidence type="ECO:0000256" key="8">
    <source>
        <dbReference type="ARBA" id="ARBA00022881"/>
    </source>
</evidence>
<evidence type="ECO:0000256" key="9">
    <source>
        <dbReference type="ARBA" id="ARBA00023125"/>
    </source>
</evidence>
<accession>A0A645GHB1</accession>
<keyword evidence="10" id="KW-0234">DNA repair</keyword>
<dbReference type="GO" id="GO:0006281">
    <property type="term" value="P:DNA repair"/>
    <property type="evidence" value="ECO:0007669"/>
    <property type="project" value="UniProtKB-KW"/>
</dbReference>
<dbReference type="GO" id="GO:0005737">
    <property type="term" value="C:cytoplasm"/>
    <property type="evidence" value="ECO:0007669"/>
    <property type="project" value="UniProtKB-SubCell"/>
</dbReference>
<gene>
    <name evidence="11" type="primary">uvrA_77</name>
    <name evidence="11" type="ORF">SDC9_172586</name>
</gene>
<name>A0A645GHB1_9ZZZZ</name>
<reference evidence="11" key="1">
    <citation type="submission" date="2019-08" db="EMBL/GenBank/DDBJ databases">
        <authorList>
            <person name="Kucharzyk K."/>
            <person name="Murdoch R.W."/>
            <person name="Higgins S."/>
            <person name="Loffler F."/>
        </authorList>
    </citation>
    <scope>NUCLEOTIDE SEQUENCE</scope>
</reference>
<evidence type="ECO:0000256" key="6">
    <source>
        <dbReference type="ARBA" id="ARBA00022769"/>
    </source>
</evidence>
<evidence type="ECO:0000256" key="5">
    <source>
        <dbReference type="ARBA" id="ARBA00022763"/>
    </source>
</evidence>
<keyword evidence="6" id="KW-0228">DNA excision</keyword>
<sequence>MKLLERFVEQGNTVIVIEHNLDVMKLGDYIIDIGPDGGTGGGEVVFTGTPLEMATSSNTITAEYLRKSLCK</sequence>
<protein>
    <submittedName>
        <fullName evidence="11">UvrABC system protein A</fullName>
    </submittedName>
</protein>